<feature type="signal peptide" evidence="1">
    <location>
        <begin position="1"/>
        <end position="18"/>
    </location>
</feature>
<dbReference type="Proteomes" id="UP000095230">
    <property type="component" value="Unassembled WGS sequence"/>
</dbReference>
<evidence type="ECO:0000313" key="3">
    <source>
        <dbReference type="Proteomes" id="UP000095230"/>
    </source>
</evidence>
<dbReference type="EMBL" id="MCBT01000043">
    <property type="protein sequence ID" value="OEG73219.1"/>
    <property type="molecule type" value="Genomic_DNA"/>
</dbReference>
<organism evidence="2 3">
    <name type="scientific">Shewanella colwelliana</name>
    <name type="common">Alteromonas colwelliana</name>
    <dbReference type="NCBI Taxonomy" id="23"/>
    <lineage>
        <taxon>Bacteria</taxon>
        <taxon>Pseudomonadati</taxon>
        <taxon>Pseudomonadota</taxon>
        <taxon>Gammaproteobacteria</taxon>
        <taxon>Alteromonadales</taxon>
        <taxon>Shewanellaceae</taxon>
        <taxon>Shewanella</taxon>
    </lineage>
</organism>
<dbReference type="RefSeq" id="WP_069671438.1">
    <property type="nucleotide sequence ID" value="NZ_MCBT01000043.1"/>
</dbReference>
<dbReference type="AlphaFoldDB" id="A0A1E5IRM4"/>
<name>A0A1E5IRM4_SHECO</name>
<sequence>MKATLILLLALVSSIAHATEYEEQSTQQQIGAMVQALAVAIDSPSAKSVEVIANYGTDSRYYVMIRGWLVQELAGVESQLAAQGAQAESQLIVKAKHLHTALRRIDLE</sequence>
<evidence type="ECO:0000256" key="1">
    <source>
        <dbReference type="SAM" id="SignalP"/>
    </source>
</evidence>
<reference evidence="2 3" key="1">
    <citation type="submission" date="2016-07" db="EMBL/GenBank/DDBJ databases">
        <title>Whole-genome of two Shewanella species isolated from a digestive organ of sea cucumber Apostichopus japonicus Selenka 1867.</title>
        <authorList>
            <person name="Hong H.-H."/>
            <person name="Choi H."/>
            <person name="Cheon S."/>
            <person name="Oh J.-S."/>
            <person name="Lee H.-G."/>
            <person name="Park C."/>
        </authorList>
    </citation>
    <scope>NUCLEOTIDE SEQUENCE [LARGE SCALE GENOMIC DNA]</scope>
    <source>
        <strain evidence="2 3">CSB03KR</strain>
    </source>
</reference>
<dbReference type="OrthoDB" id="6169381at2"/>
<dbReference type="STRING" id="23.BEL05_13180"/>
<comment type="caution">
    <text evidence="2">The sequence shown here is derived from an EMBL/GenBank/DDBJ whole genome shotgun (WGS) entry which is preliminary data.</text>
</comment>
<gene>
    <name evidence="2" type="ORF">BEL05_13180</name>
</gene>
<proteinExistence type="predicted"/>
<keyword evidence="1" id="KW-0732">Signal</keyword>
<protein>
    <submittedName>
        <fullName evidence="2">Uncharacterized protein</fullName>
    </submittedName>
</protein>
<evidence type="ECO:0000313" key="2">
    <source>
        <dbReference type="EMBL" id="OEG73219.1"/>
    </source>
</evidence>
<feature type="chain" id="PRO_5009179004" evidence="1">
    <location>
        <begin position="19"/>
        <end position="108"/>
    </location>
</feature>
<accession>A0A1E5IRM4</accession>